<evidence type="ECO:0000313" key="19">
    <source>
        <dbReference type="Proteomes" id="UP000261640"/>
    </source>
</evidence>
<feature type="transmembrane region" description="Helical" evidence="17">
    <location>
        <begin position="21"/>
        <end position="42"/>
    </location>
</feature>
<keyword evidence="4" id="KW-0328">Glycosyltransferase</keyword>
<dbReference type="GeneTree" id="ENSGT00940000159930"/>
<proteinExistence type="inferred from homology"/>
<comment type="similarity">
    <text evidence="3">Belongs to the glycosyltransferase 29 family.</text>
</comment>
<evidence type="ECO:0000256" key="16">
    <source>
        <dbReference type="ARBA" id="ARBA00052285"/>
    </source>
</evidence>
<dbReference type="GO" id="GO:0000139">
    <property type="term" value="C:Golgi membrane"/>
    <property type="evidence" value="ECO:0007669"/>
    <property type="project" value="UniProtKB-SubCell"/>
</dbReference>
<reference evidence="18" key="2">
    <citation type="submission" date="2025-09" db="UniProtKB">
        <authorList>
            <consortium name="Ensembl"/>
        </authorList>
    </citation>
    <scope>IDENTIFICATION</scope>
</reference>
<evidence type="ECO:0000256" key="9">
    <source>
        <dbReference type="ARBA" id="ARBA00023034"/>
    </source>
</evidence>
<dbReference type="Proteomes" id="UP000261640">
    <property type="component" value="Unplaced"/>
</dbReference>
<evidence type="ECO:0000256" key="6">
    <source>
        <dbReference type="ARBA" id="ARBA00022692"/>
    </source>
</evidence>
<dbReference type="PANTHER" id="PTHR45941:SF1">
    <property type="entry name" value="ALPHA-N-ACETYLGALACTOSAMINIDE ALPHA-2,6-SIALYLTRANSFERASE 1"/>
    <property type="match status" value="1"/>
</dbReference>
<dbReference type="InterPro" id="IPR001675">
    <property type="entry name" value="Glyco_trans_29"/>
</dbReference>
<sequence>MLVCIYLKSKLHISVMAARTSRILFLVFVIIAVNVVLFIFSWDYLSQSISLTIFPGLTKHNSTYQFFHYNASHRDENGNSRQPLVFNITQEKIANSIKTNPNATSEITNTTHGQTETPIPVLYKTAFSKYPQWDFEDIYNQDAPPRQNICAQSLLNSKNESFTAAFLPNIRLFLHKDNINMSEWNRLSHFNNPFGFMDYKYEDVMASVKLIPKPKEPLLLPKPGSGGCVRCAVVGTGGILNGSKMGKEIDSHDYVFRMNGAVVKGYEEDVGNKTSVYVHTALSITSSLDLFKRHGSTSAPNDEGIKYVLIPEGMKDFNWLEGLLKGERVSAGPYKNQRPWTYYGGQFNESRVYVLHQDFLRYVRNRFLKSKSLDETYWALFRPTNGAFTVFLAIHTCDTVNVYGFMTEEYKKYSNYYFERGPKSRVIFYTNHDYKLELQTWKKLHDINIIKLYQRTDSKTEKSNPL</sequence>
<dbReference type="Pfam" id="PF00777">
    <property type="entry name" value="Glyco_transf_29"/>
    <property type="match status" value="1"/>
</dbReference>
<evidence type="ECO:0000256" key="10">
    <source>
        <dbReference type="ARBA" id="ARBA00023136"/>
    </source>
</evidence>
<organism evidence="18 19">
    <name type="scientific">Mastacembelus armatus</name>
    <name type="common">zig-zag eel</name>
    <dbReference type="NCBI Taxonomy" id="205130"/>
    <lineage>
        <taxon>Eukaryota</taxon>
        <taxon>Metazoa</taxon>
        <taxon>Chordata</taxon>
        <taxon>Craniata</taxon>
        <taxon>Vertebrata</taxon>
        <taxon>Euteleostomi</taxon>
        <taxon>Actinopterygii</taxon>
        <taxon>Neopterygii</taxon>
        <taxon>Teleostei</taxon>
        <taxon>Neoteleostei</taxon>
        <taxon>Acanthomorphata</taxon>
        <taxon>Anabantaria</taxon>
        <taxon>Synbranchiformes</taxon>
        <taxon>Mastacembelidae</taxon>
        <taxon>Mastacembelus</taxon>
    </lineage>
</organism>
<evidence type="ECO:0000256" key="5">
    <source>
        <dbReference type="ARBA" id="ARBA00022679"/>
    </source>
</evidence>
<dbReference type="GO" id="GO:0009312">
    <property type="term" value="P:oligosaccharide biosynthetic process"/>
    <property type="evidence" value="ECO:0007669"/>
    <property type="project" value="TreeGrafter"/>
</dbReference>
<dbReference type="AlphaFoldDB" id="A0A3Q3RL59"/>
<evidence type="ECO:0000256" key="1">
    <source>
        <dbReference type="ARBA" id="ARBA00004323"/>
    </source>
</evidence>
<name>A0A3Q3RL59_9TELE</name>
<comment type="pathway">
    <text evidence="2">Protein modification; protein glycosylation.</text>
</comment>
<dbReference type="STRING" id="205130.ENSMAMP00000004050"/>
<keyword evidence="9" id="KW-0333">Golgi apparatus</keyword>
<evidence type="ECO:0000256" key="4">
    <source>
        <dbReference type="ARBA" id="ARBA00022676"/>
    </source>
</evidence>
<dbReference type="GO" id="GO:0001665">
    <property type="term" value="F:alpha-N-acetylgalactosaminide alpha-2,6-sialyltransferase activity"/>
    <property type="evidence" value="ECO:0007669"/>
    <property type="project" value="UniProtKB-EC"/>
</dbReference>
<accession>A0A3Q3RL59</accession>
<evidence type="ECO:0000256" key="15">
    <source>
        <dbReference type="ARBA" id="ARBA00050664"/>
    </source>
</evidence>
<evidence type="ECO:0000256" key="14">
    <source>
        <dbReference type="ARBA" id="ARBA00039109"/>
    </source>
</evidence>
<dbReference type="Ensembl" id="ENSMAMT00000004145.2">
    <property type="protein sequence ID" value="ENSMAMP00000004050.2"/>
    <property type="gene ID" value="ENSMAMG00000002750.2"/>
</dbReference>
<comment type="catalytic activity">
    <reaction evidence="13">
        <text>a beta-D-galactosyl-(1-&gt;3)-N-acetyl-alpha-D-galactosaminyl derivative + CMP-N-acetyl-beta-neuraminate = a beta-D-galactosyl-(1-&gt;3)-[N-acetyl-alpha-neuraminyl-(2-&gt;6)]-N-acetyl-alpha-D-galactosaminyl derivative + CMP + H(+)</text>
        <dbReference type="Rhea" id="RHEA:11136"/>
        <dbReference type="ChEBI" id="CHEBI:15378"/>
        <dbReference type="ChEBI" id="CHEBI:57812"/>
        <dbReference type="ChEBI" id="CHEBI:60377"/>
        <dbReference type="ChEBI" id="CHEBI:133470"/>
        <dbReference type="ChEBI" id="CHEBI:140764"/>
        <dbReference type="EC" id="2.4.3.3"/>
    </reaction>
    <physiologicalReaction direction="left-to-right" evidence="13">
        <dbReference type="Rhea" id="RHEA:11137"/>
    </physiologicalReaction>
</comment>
<evidence type="ECO:0000256" key="2">
    <source>
        <dbReference type="ARBA" id="ARBA00004922"/>
    </source>
</evidence>
<evidence type="ECO:0000256" key="17">
    <source>
        <dbReference type="SAM" id="Phobius"/>
    </source>
</evidence>
<evidence type="ECO:0000256" key="11">
    <source>
        <dbReference type="ARBA" id="ARBA00023157"/>
    </source>
</evidence>
<keyword evidence="19" id="KW-1185">Reference proteome</keyword>
<evidence type="ECO:0000256" key="7">
    <source>
        <dbReference type="ARBA" id="ARBA00022968"/>
    </source>
</evidence>
<comment type="subcellular location">
    <subcellularLocation>
        <location evidence="1">Golgi apparatus membrane</location>
        <topology evidence="1">Single-pass type II membrane protein</topology>
    </subcellularLocation>
</comment>
<keyword evidence="12" id="KW-0325">Glycoprotein</keyword>
<keyword evidence="6 17" id="KW-0812">Transmembrane</keyword>
<keyword evidence="7" id="KW-0735">Signal-anchor</keyword>
<dbReference type="EC" id="2.4.3.3" evidence="14"/>
<keyword evidence="11" id="KW-1015">Disulfide bond</keyword>
<keyword evidence="5" id="KW-0808">Transferase</keyword>
<reference evidence="18" key="1">
    <citation type="submission" date="2025-08" db="UniProtKB">
        <authorList>
            <consortium name="Ensembl"/>
        </authorList>
    </citation>
    <scope>IDENTIFICATION</scope>
</reference>
<evidence type="ECO:0000256" key="12">
    <source>
        <dbReference type="ARBA" id="ARBA00023180"/>
    </source>
</evidence>
<evidence type="ECO:0000256" key="13">
    <source>
        <dbReference type="ARBA" id="ARBA00036348"/>
    </source>
</evidence>
<keyword evidence="8 17" id="KW-1133">Transmembrane helix</keyword>
<dbReference type="PANTHER" id="PTHR45941">
    <property type="entry name" value="ALPHA-N-ACETYLGALACTOSAMINIDE ALPHA-2,6-SIALYLTRANSFERASE 2-LIKE-RELATED"/>
    <property type="match status" value="1"/>
</dbReference>
<dbReference type="FunFam" id="3.90.1480.20:FF:000015">
    <property type="entry name" value="Lactosylceramide alpha-2,3-sialyltransferase"/>
    <property type="match status" value="1"/>
</dbReference>
<evidence type="ECO:0000256" key="3">
    <source>
        <dbReference type="ARBA" id="ARBA00006003"/>
    </source>
</evidence>
<evidence type="ECO:0000256" key="8">
    <source>
        <dbReference type="ARBA" id="ARBA00022989"/>
    </source>
</evidence>
<dbReference type="Gene3D" id="3.90.1480.20">
    <property type="entry name" value="Glycosyl transferase family 29"/>
    <property type="match status" value="1"/>
</dbReference>
<dbReference type="InterPro" id="IPR038578">
    <property type="entry name" value="GT29-like_sf"/>
</dbReference>
<evidence type="ECO:0000313" key="18">
    <source>
        <dbReference type="Ensembl" id="ENSMAMP00000004050.2"/>
    </source>
</evidence>
<comment type="catalytic activity">
    <reaction evidence="15">
        <text>a 3-O-[N-acetyl-alpha-neuraminyl-(2-&gt;3)-beta-D-galactosyl-(1-&gt;3)-N-acetyl-alpha-D-galactosaminyl]-L-threonyl-[protein] + CMP-N-acetyl-beta-neuraminate = a 3-O-{alpha-Neu5Ac-(2-&gt;3)-beta-D-Gal-(1-&gt;3)-[alpha-Neu5Ac-(2-&gt;6)]-alpha-D-GalNAc}-L-threonyl-[protein] + CMP + H(+)</text>
        <dbReference type="Rhea" id="RHEA:81659"/>
        <dbReference type="Rhea" id="RHEA-COMP:14417"/>
        <dbReference type="Rhea" id="RHEA-COMP:16763"/>
        <dbReference type="ChEBI" id="CHEBI:15378"/>
        <dbReference type="ChEBI" id="CHEBI:57812"/>
        <dbReference type="ChEBI" id="CHEBI:60377"/>
        <dbReference type="ChEBI" id="CHEBI:139598"/>
        <dbReference type="ChEBI" id="CHEBI:156398"/>
    </reaction>
    <physiologicalReaction direction="left-to-right" evidence="15">
        <dbReference type="Rhea" id="RHEA:81660"/>
    </physiologicalReaction>
</comment>
<comment type="catalytic activity">
    <reaction evidence="16">
        <text>a 3-O-[N-acetyl-alpha-D-galactosaminyl]-L-threonyl-[protein] + CMP-N-acetyl-beta-neuraminate = a 3-O-[N-acetyl-alpha-neuraminosyl-(2-&gt;6)-N-acetyl-alpha-D-galactosaminyl]-L-threonyl-[protein] + CMP + H(+)</text>
        <dbReference type="Rhea" id="RHEA:81643"/>
        <dbReference type="Rhea" id="RHEA-COMP:11689"/>
        <dbReference type="Rhea" id="RHEA-COMP:19720"/>
        <dbReference type="ChEBI" id="CHEBI:15378"/>
        <dbReference type="ChEBI" id="CHEBI:57812"/>
        <dbReference type="ChEBI" id="CHEBI:60377"/>
        <dbReference type="ChEBI" id="CHEBI:87075"/>
        <dbReference type="ChEBI" id="CHEBI:231970"/>
    </reaction>
    <physiologicalReaction direction="left-to-right" evidence="16">
        <dbReference type="Rhea" id="RHEA:81644"/>
    </physiologicalReaction>
</comment>
<keyword evidence="10 17" id="KW-0472">Membrane</keyword>
<protein>
    <recommendedName>
        <fullName evidence="14">alpha-N-acetylgalactosaminide alpha-2,6-sialyltransferase</fullName>
        <ecNumber evidence="14">2.4.3.3</ecNumber>
    </recommendedName>
</protein>